<dbReference type="PANTHER" id="PTHR15907">
    <property type="entry name" value="DUF614 FAMILY PROTEIN-RELATED"/>
    <property type="match status" value="1"/>
</dbReference>
<evidence type="ECO:0000256" key="2">
    <source>
        <dbReference type="SAM" id="MobiDB-lite"/>
    </source>
</evidence>
<reference evidence="3 4" key="1">
    <citation type="journal article" date="2018" name="Nat. Ecol. Evol.">
        <title>Shark genomes provide insights into elasmobranch evolution and the origin of vertebrates.</title>
        <authorList>
            <person name="Hara Y"/>
            <person name="Yamaguchi K"/>
            <person name="Onimaru K"/>
            <person name="Kadota M"/>
            <person name="Koyanagi M"/>
            <person name="Keeley SD"/>
            <person name="Tatsumi K"/>
            <person name="Tanaka K"/>
            <person name="Motone F"/>
            <person name="Kageyama Y"/>
            <person name="Nozu R"/>
            <person name="Adachi N"/>
            <person name="Nishimura O"/>
            <person name="Nakagawa R"/>
            <person name="Tanegashima C"/>
            <person name="Kiyatake I"/>
            <person name="Matsumoto R"/>
            <person name="Murakumo K"/>
            <person name="Nishida K"/>
            <person name="Terakita A"/>
            <person name="Kuratani S"/>
            <person name="Sato K"/>
            <person name="Hyodo S Kuraku.S."/>
        </authorList>
    </citation>
    <scope>NUCLEOTIDE SEQUENCE [LARGE SCALE GENOMIC DNA]</scope>
</reference>
<dbReference type="OMA" id="FNDCCIM"/>
<dbReference type="AlphaFoldDB" id="A0A401RJV7"/>
<accession>A0A401RJV7</accession>
<dbReference type="Pfam" id="PF04749">
    <property type="entry name" value="PLAC8"/>
    <property type="match status" value="1"/>
</dbReference>
<name>A0A401RJV7_CHIPU</name>
<dbReference type="STRING" id="137246.A0A401RJV7"/>
<sequence>MASPVVVMTQPQQTTTIISTQPKGWNTGIFECCEDCGICCCAFWCMPCFMCKTVDQFGECLCLPLLDTSCNGCGYVSTGAIPPVSLAVRVAFRERHGIPGSIFNDCCIMYWCNCCGWCQIAREMKARKSAVTVINASTTVLPHPTYVPQPNYAGQPGYVGQPGYAPPPVNVPQPGYAPPANQVAPYPPK</sequence>
<dbReference type="Proteomes" id="UP000287033">
    <property type="component" value="Unassembled WGS sequence"/>
</dbReference>
<dbReference type="NCBIfam" id="TIGR01571">
    <property type="entry name" value="A_thal_Cys_rich"/>
    <property type="match status" value="1"/>
</dbReference>
<feature type="region of interest" description="Disordered" evidence="2">
    <location>
        <begin position="164"/>
        <end position="189"/>
    </location>
</feature>
<evidence type="ECO:0000313" key="4">
    <source>
        <dbReference type="Proteomes" id="UP000287033"/>
    </source>
</evidence>
<organism evidence="3 4">
    <name type="scientific">Chiloscyllium punctatum</name>
    <name type="common">Brownbanded bambooshark</name>
    <name type="synonym">Hemiscyllium punctatum</name>
    <dbReference type="NCBI Taxonomy" id="137246"/>
    <lineage>
        <taxon>Eukaryota</taxon>
        <taxon>Metazoa</taxon>
        <taxon>Chordata</taxon>
        <taxon>Craniata</taxon>
        <taxon>Vertebrata</taxon>
        <taxon>Chondrichthyes</taxon>
        <taxon>Elasmobranchii</taxon>
        <taxon>Galeomorphii</taxon>
        <taxon>Galeoidea</taxon>
        <taxon>Orectolobiformes</taxon>
        <taxon>Hemiscylliidae</taxon>
        <taxon>Chiloscyllium</taxon>
    </lineage>
</organism>
<dbReference type="EMBL" id="BEZZ01004462">
    <property type="protein sequence ID" value="GCC18438.1"/>
    <property type="molecule type" value="Genomic_DNA"/>
</dbReference>
<comment type="caution">
    <text evidence="3">The sequence shown here is derived from an EMBL/GenBank/DDBJ whole genome shotgun (WGS) entry which is preliminary data.</text>
</comment>
<dbReference type="OrthoDB" id="1045822at2759"/>
<feature type="compositionally biased region" description="Pro residues" evidence="2">
    <location>
        <begin position="164"/>
        <end position="177"/>
    </location>
</feature>
<protein>
    <recommendedName>
        <fullName evidence="5">Plac8 onzin related protein 6</fullName>
    </recommendedName>
</protein>
<keyword evidence="4" id="KW-1185">Reference proteome</keyword>
<dbReference type="InterPro" id="IPR006461">
    <property type="entry name" value="PLAC_motif_containing"/>
</dbReference>
<evidence type="ECO:0008006" key="5">
    <source>
        <dbReference type="Google" id="ProtNLM"/>
    </source>
</evidence>
<proteinExistence type="inferred from homology"/>
<gene>
    <name evidence="3" type="ORF">chiPu_0021672</name>
</gene>
<evidence type="ECO:0000256" key="1">
    <source>
        <dbReference type="ARBA" id="ARBA00009024"/>
    </source>
</evidence>
<comment type="similarity">
    <text evidence="1">Belongs to the cornifelin family.</text>
</comment>
<evidence type="ECO:0000313" key="3">
    <source>
        <dbReference type="EMBL" id="GCC18438.1"/>
    </source>
</evidence>